<accession>A0ABS6TWT9</accession>
<dbReference type="Proteomes" id="UP000735541">
    <property type="component" value="Unassembled WGS sequence"/>
</dbReference>
<dbReference type="RefSeq" id="WP_228871340.1">
    <property type="nucleotide sequence ID" value="NZ_JAHUVW010000001.1"/>
</dbReference>
<dbReference type="EMBL" id="JAHUVW010000001">
    <property type="protein sequence ID" value="MBV7672474.1"/>
    <property type="molecule type" value="Genomic_DNA"/>
</dbReference>
<protein>
    <recommendedName>
        <fullName evidence="3">LuxR family transcriptional regulator</fullName>
    </recommendedName>
</protein>
<name>A0ABS6TWT9_STRHA</name>
<organism evidence="1 2">
    <name type="scientific">Streptomyces halstedii</name>
    <dbReference type="NCBI Taxonomy" id="1944"/>
    <lineage>
        <taxon>Bacteria</taxon>
        <taxon>Bacillati</taxon>
        <taxon>Actinomycetota</taxon>
        <taxon>Actinomycetes</taxon>
        <taxon>Kitasatosporales</taxon>
        <taxon>Streptomycetaceae</taxon>
        <taxon>Streptomyces</taxon>
    </lineage>
</organism>
<sequence>MQLLTHATDNVHNASAALNEAWRLLCHCDDGEIPPCTGCISSMEISKWAGHAFVRLATKRPQYTSDGIEALEEDRADWPRGARRGSAGVITASARIYLANGDLDQAARHAADAVRIATDTDSARNFTLAFAAQSATTRRHGL</sequence>
<proteinExistence type="predicted"/>
<evidence type="ECO:0008006" key="3">
    <source>
        <dbReference type="Google" id="ProtNLM"/>
    </source>
</evidence>
<comment type="caution">
    <text evidence="1">The sequence shown here is derived from an EMBL/GenBank/DDBJ whole genome shotgun (WGS) entry which is preliminary data.</text>
</comment>
<keyword evidence="2" id="KW-1185">Reference proteome</keyword>
<gene>
    <name evidence="1" type="ORF">STHAL_23790</name>
</gene>
<reference evidence="1 2" key="1">
    <citation type="submission" date="2021-07" db="EMBL/GenBank/DDBJ databases">
        <title>Sequencing Streptomyces halstedii LGO-A4 genome an citrus endophytic actinomycete.</title>
        <authorList>
            <person name="Samborskyy M."/>
            <person name="Scott N."/>
            <person name="Deglau R."/>
            <person name="Dickens S."/>
            <person name="Oliveira L.G."/>
        </authorList>
    </citation>
    <scope>NUCLEOTIDE SEQUENCE [LARGE SCALE GENOMIC DNA]</scope>
    <source>
        <strain evidence="1 2">LGO-A4</strain>
    </source>
</reference>
<evidence type="ECO:0000313" key="2">
    <source>
        <dbReference type="Proteomes" id="UP000735541"/>
    </source>
</evidence>
<evidence type="ECO:0000313" key="1">
    <source>
        <dbReference type="EMBL" id="MBV7672474.1"/>
    </source>
</evidence>